<dbReference type="PANTHER" id="PTHR43394:SF1">
    <property type="entry name" value="ATP-BINDING CASSETTE SUB-FAMILY B MEMBER 10, MITOCHONDRIAL"/>
    <property type="match status" value="1"/>
</dbReference>
<feature type="transmembrane region" description="Helical" evidence="8">
    <location>
        <begin position="310"/>
        <end position="335"/>
    </location>
</feature>
<dbReference type="Pfam" id="PF00664">
    <property type="entry name" value="ABC_membrane"/>
    <property type="match status" value="1"/>
</dbReference>
<evidence type="ECO:0000256" key="5">
    <source>
        <dbReference type="ARBA" id="ARBA00022989"/>
    </source>
</evidence>
<organism evidence="11 12">
    <name type="scientific">Arthrobacter ginsengisoli</name>
    <dbReference type="NCBI Taxonomy" id="1356565"/>
    <lineage>
        <taxon>Bacteria</taxon>
        <taxon>Bacillati</taxon>
        <taxon>Actinomycetota</taxon>
        <taxon>Actinomycetes</taxon>
        <taxon>Micrococcales</taxon>
        <taxon>Micrococcaceae</taxon>
        <taxon>Arthrobacter</taxon>
    </lineage>
</organism>
<keyword evidence="4 11" id="KW-0067">ATP-binding</keyword>
<dbReference type="InterPro" id="IPR003593">
    <property type="entry name" value="AAA+_ATPase"/>
</dbReference>
<feature type="domain" description="ABC transporter" evidence="9">
    <location>
        <begin position="407"/>
        <end position="641"/>
    </location>
</feature>
<comment type="subcellular location">
    <subcellularLocation>
        <location evidence="1">Cell membrane</location>
        <topology evidence="1">Multi-pass membrane protein</topology>
    </subcellularLocation>
</comment>
<dbReference type="InterPro" id="IPR027417">
    <property type="entry name" value="P-loop_NTPase"/>
</dbReference>
<gene>
    <name evidence="11" type="ORF">J2X01_002153</name>
</gene>
<protein>
    <submittedName>
        <fullName evidence="11">ATP-binding cassette subfamily B protein</fullName>
    </submittedName>
</protein>
<dbReference type="Proteomes" id="UP001252243">
    <property type="component" value="Unassembled WGS sequence"/>
</dbReference>
<dbReference type="EMBL" id="JAVDVQ010000007">
    <property type="protein sequence ID" value="MDR7082863.1"/>
    <property type="molecule type" value="Genomic_DNA"/>
</dbReference>
<keyword evidence="3" id="KW-0547">Nucleotide-binding</keyword>
<evidence type="ECO:0000256" key="2">
    <source>
        <dbReference type="ARBA" id="ARBA00022692"/>
    </source>
</evidence>
<dbReference type="PROSITE" id="PS50893">
    <property type="entry name" value="ABC_TRANSPORTER_2"/>
    <property type="match status" value="1"/>
</dbReference>
<keyword evidence="2 8" id="KW-0812">Transmembrane</keyword>
<dbReference type="PANTHER" id="PTHR43394">
    <property type="entry name" value="ATP-DEPENDENT PERMEASE MDL1, MITOCHONDRIAL"/>
    <property type="match status" value="1"/>
</dbReference>
<reference evidence="11 12" key="1">
    <citation type="submission" date="2023-07" db="EMBL/GenBank/DDBJ databases">
        <title>Sorghum-associated microbial communities from plants grown in Nebraska, USA.</title>
        <authorList>
            <person name="Schachtman D."/>
        </authorList>
    </citation>
    <scope>NUCLEOTIDE SEQUENCE [LARGE SCALE GENOMIC DNA]</scope>
    <source>
        <strain evidence="11 12">BE167</strain>
    </source>
</reference>
<accession>A0ABU1UCD7</accession>
<dbReference type="PROSITE" id="PS50929">
    <property type="entry name" value="ABC_TM1F"/>
    <property type="match status" value="1"/>
</dbReference>
<sequence>MTPEPSLEAGTDAPPARDARDQSLVDTPSGGRSESLPRVAREETATGGRLCWRTAGRLLGLLRPSRWRMTGVITATCAFVVLNVAAPKVLGDATDVVVEGVAGGSFDQGKLAVLLAGVSVLYLGASVFSWVQGALTAVAVQRLSYGLRTSVEEKLHVLPSSHFDAQHRGDVLSRATNDVDNIAQALNQLLNQLILSLLMLSGALAMMLWLSPILALIALVSVPVSTLITVLVARKSHAHFTEQWASTGGLHAQLEEFFTGHEVLKAFGRQEDAAASFKDGNDQLCRASARAQYVAGVVQPLMVFVSNLNYIAVAVVGALQVLAGAMTIGGLQAFIQFSRLFSQPMGQIGGMLTLVQSCLASARRVFELLDAAEIPTEPARDPVRDPAPATAGDSGAGKTISDAAGRVTFEHVTFGYHPGSPVVQDLSFVVEPGQTVAIVGQTGAGKTTMVNLLMRFYELDSGRITVDGKDIAALTRDELRANFGAVLQDAWLFTGSIRDNIEYGRPGASDAEIAAAARASHVDQFVRALPGGYGTMLGNDGDSLSRGQRQLISIARAQLAGRNILVLDEATSSVDSRTEAQIRLAMQRLRQGHTSFVIAHRLSTVRDADLILVMDQGRIVEQGSHQQLMAAGGLYRKLYEAQFARREQTRRAQEPGQ</sequence>
<dbReference type="InterPro" id="IPR036640">
    <property type="entry name" value="ABC1_TM_sf"/>
</dbReference>
<keyword evidence="6 8" id="KW-0472">Membrane</keyword>
<feature type="region of interest" description="Disordered" evidence="7">
    <location>
        <begin position="377"/>
        <end position="398"/>
    </location>
</feature>
<evidence type="ECO:0000256" key="7">
    <source>
        <dbReference type="SAM" id="MobiDB-lite"/>
    </source>
</evidence>
<feature type="domain" description="ABC transmembrane type-1" evidence="10">
    <location>
        <begin position="71"/>
        <end position="357"/>
    </location>
</feature>
<feature type="transmembrane region" description="Helical" evidence="8">
    <location>
        <begin position="111"/>
        <end position="140"/>
    </location>
</feature>
<dbReference type="SUPFAM" id="SSF90123">
    <property type="entry name" value="ABC transporter transmembrane region"/>
    <property type="match status" value="1"/>
</dbReference>
<dbReference type="Gene3D" id="3.40.50.300">
    <property type="entry name" value="P-loop containing nucleotide triphosphate hydrolases"/>
    <property type="match status" value="1"/>
</dbReference>
<evidence type="ECO:0000259" key="9">
    <source>
        <dbReference type="PROSITE" id="PS50893"/>
    </source>
</evidence>
<evidence type="ECO:0000256" key="8">
    <source>
        <dbReference type="SAM" id="Phobius"/>
    </source>
</evidence>
<dbReference type="Gene3D" id="1.20.1560.10">
    <property type="entry name" value="ABC transporter type 1, transmembrane domain"/>
    <property type="match status" value="1"/>
</dbReference>
<feature type="region of interest" description="Disordered" evidence="7">
    <location>
        <begin position="1"/>
        <end position="42"/>
    </location>
</feature>
<dbReference type="SUPFAM" id="SSF52540">
    <property type="entry name" value="P-loop containing nucleoside triphosphate hydrolases"/>
    <property type="match status" value="1"/>
</dbReference>
<evidence type="ECO:0000313" key="12">
    <source>
        <dbReference type="Proteomes" id="UP001252243"/>
    </source>
</evidence>
<keyword evidence="12" id="KW-1185">Reference proteome</keyword>
<dbReference type="InterPro" id="IPR039421">
    <property type="entry name" value="Type_1_exporter"/>
</dbReference>
<dbReference type="InterPro" id="IPR003439">
    <property type="entry name" value="ABC_transporter-like_ATP-bd"/>
</dbReference>
<evidence type="ECO:0000256" key="4">
    <source>
        <dbReference type="ARBA" id="ARBA00022840"/>
    </source>
</evidence>
<evidence type="ECO:0000256" key="3">
    <source>
        <dbReference type="ARBA" id="ARBA00022741"/>
    </source>
</evidence>
<dbReference type="GO" id="GO:0005524">
    <property type="term" value="F:ATP binding"/>
    <property type="evidence" value="ECO:0007669"/>
    <property type="project" value="UniProtKB-KW"/>
</dbReference>
<evidence type="ECO:0000256" key="6">
    <source>
        <dbReference type="ARBA" id="ARBA00023136"/>
    </source>
</evidence>
<feature type="transmembrane region" description="Helical" evidence="8">
    <location>
        <begin position="189"/>
        <end position="207"/>
    </location>
</feature>
<comment type="caution">
    <text evidence="11">The sequence shown here is derived from an EMBL/GenBank/DDBJ whole genome shotgun (WGS) entry which is preliminary data.</text>
</comment>
<name>A0ABU1UCD7_9MICC</name>
<evidence type="ECO:0000256" key="1">
    <source>
        <dbReference type="ARBA" id="ARBA00004651"/>
    </source>
</evidence>
<dbReference type="SMART" id="SM00382">
    <property type="entry name" value="AAA"/>
    <property type="match status" value="1"/>
</dbReference>
<feature type="transmembrane region" description="Helical" evidence="8">
    <location>
        <begin position="213"/>
        <end position="233"/>
    </location>
</feature>
<evidence type="ECO:0000259" key="10">
    <source>
        <dbReference type="PROSITE" id="PS50929"/>
    </source>
</evidence>
<proteinExistence type="predicted"/>
<feature type="transmembrane region" description="Helical" evidence="8">
    <location>
        <begin position="67"/>
        <end position="86"/>
    </location>
</feature>
<dbReference type="Pfam" id="PF00005">
    <property type="entry name" value="ABC_tran"/>
    <property type="match status" value="1"/>
</dbReference>
<evidence type="ECO:0000313" key="11">
    <source>
        <dbReference type="EMBL" id="MDR7082863.1"/>
    </source>
</evidence>
<dbReference type="InterPro" id="IPR011527">
    <property type="entry name" value="ABC1_TM_dom"/>
</dbReference>
<dbReference type="CDD" id="cd03254">
    <property type="entry name" value="ABCC_Glucan_exporter_like"/>
    <property type="match status" value="1"/>
</dbReference>
<keyword evidence="5 8" id="KW-1133">Transmembrane helix</keyword>
<dbReference type="CDD" id="cd18547">
    <property type="entry name" value="ABC_6TM_Tm288_like"/>
    <property type="match status" value="1"/>
</dbReference>